<feature type="chain" id="PRO_5003331122" description="Tetratricopeptide repeat protein" evidence="2">
    <location>
        <begin position="26"/>
        <end position="330"/>
    </location>
</feature>
<keyword evidence="2" id="KW-0732">Signal</keyword>
<feature type="coiled-coil region" evidence="1">
    <location>
        <begin position="127"/>
        <end position="154"/>
    </location>
</feature>
<keyword evidence="1" id="KW-0175">Coiled coil</keyword>
<gene>
    <name evidence="3" type="ORF">HMPREF9081_0356</name>
</gene>
<dbReference type="RefSeq" id="WP_006305187.1">
    <property type="nucleotide sequence ID" value="NZ_GL892076.1"/>
</dbReference>
<dbReference type="Proteomes" id="UP000004067">
    <property type="component" value="Unassembled WGS sequence"/>
</dbReference>
<evidence type="ECO:0000313" key="3">
    <source>
        <dbReference type="EMBL" id="EGK62107.1"/>
    </source>
</evidence>
<dbReference type="eggNOG" id="COG0457">
    <property type="taxonomic scope" value="Bacteria"/>
</dbReference>
<comment type="caution">
    <text evidence="3">The sequence shown here is derived from an EMBL/GenBank/DDBJ whole genome shotgun (WGS) entry which is preliminary data.</text>
</comment>
<dbReference type="SUPFAM" id="SSF48452">
    <property type="entry name" value="TPR-like"/>
    <property type="match status" value="1"/>
</dbReference>
<organism evidence="3 4">
    <name type="scientific">Centipeda periodontii DSM 2778</name>
    <dbReference type="NCBI Taxonomy" id="888060"/>
    <lineage>
        <taxon>Bacteria</taxon>
        <taxon>Bacillati</taxon>
        <taxon>Bacillota</taxon>
        <taxon>Negativicutes</taxon>
        <taxon>Selenomonadales</taxon>
        <taxon>Selenomonadaceae</taxon>
        <taxon>Centipeda</taxon>
    </lineage>
</organism>
<dbReference type="AlphaFoldDB" id="F5RJC1"/>
<feature type="signal peptide" evidence="2">
    <location>
        <begin position="1"/>
        <end position="25"/>
    </location>
</feature>
<dbReference type="STRING" id="888060.HMPREF9081_0356"/>
<dbReference type="Gene3D" id="1.25.40.10">
    <property type="entry name" value="Tetratricopeptide repeat domain"/>
    <property type="match status" value="1"/>
</dbReference>
<dbReference type="EMBL" id="AFHQ01000007">
    <property type="protein sequence ID" value="EGK62107.1"/>
    <property type="molecule type" value="Genomic_DNA"/>
</dbReference>
<proteinExistence type="predicted"/>
<evidence type="ECO:0000256" key="1">
    <source>
        <dbReference type="SAM" id="Coils"/>
    </source>
</evidence>
<keyword evidence="4" id="KW-1185">Reference proteome</keyword>
<sequence>MRIQLYAVLLAALLVLPLFGQTATAAPQVITAEGVAIMGESDMPKDVRAAARREAMRAATEQAGVYVESYTETQDFTLTKDEVRMIAGSILHVIKEEAIPEVIEGTWQYRVRLTCEVDTSEVDIAALAEKKAEIARLQKERDTLEAQNNALRIRDEQRKRAAEAARGTRLEDTLSYTAIFDETLRLIRSGQAKEGALEVTRLIGDPRVTGDALAYAYCLRGIAYYELGEDKTAIQNLRSADEISRSSALYPLWRGDQYYALICERQKRWKDAAKFFRLAWEASDKTDTQLKEQLERAEDRVGKKRGGIGAFLGGIVNGVLSVAGALVGIG</sequence>
<evidence type="ECO:0000256" key="2">
    <source>
        <dbReference type="SAM" id="SignalP"/>
    </source>
</evidence>
<evidence type="ECO:0000313" key="4">
    <source>
        <dbReference type="Proteomes" id="UP000004067"/>
    </source>
</evidence>
<reference evidence="3 4" key="1">
    <citation type="submission" date="2011-04" db="EMBL/GenBank/DDBJ databases">
        <authorList>
            <person name="Muzny D."/>
            <person name="Qin X."/>
            <person name="Deng J."/>
            <person name="Jiang H."/>
            <person name="Liu Y."/>
            <person name="Qu J."/>
            <person name="Song X.-Z."/>
            <person name="Zhang L."/>
            <person name="Thornton R."/>
            <person name="Coyle M."/>
            <person name="Francisco L."/>
            <person name="Jackson L."/>
            <person name="Javaid M."/>
            <person name="Korchina V."/>
            <person name="Kovar C."/>
            <person name="Mata R."/>
            <person name="Mathew T."/>
            <person name="Ngo R."/>
            <person name="Nguyen L."/>
            <person name="Nguyen N."/>
            <person name="Okwuonu G."/>
            <person name="Ongeri F."/>
            <person name="Pham C."/>
            <person name="Simmons D."/>
            <person name="Wilczek-Boney K."/>
            <person name="Hale W."/>
            <person name="Jakkamsetti A."/>
            <person name="Pham P."/>
            <person name="Ruth R."/>
            <person name="San Lucas F."/>
            <person name="Warren J."/>
            <person name="Zhang J."/>
            <person name="Zhao Z."/>
            <person name="Zhou C."/>
            <person name="Zhu D."/>
            <person name="Lee S."/>
            <person name="Bess C."/>
            <person name="Blankenburg K."/>
            <person name="Forbes L."/>
            <person name="Fu Q."/>
            <person name="Gubbala S."/>
            <person name="Hirani K."/>
            <person name="Jayaseelan J.C."/>
            <person name="Lara F."/>
            <person name="Munidasa M."/>
            <person name="Palculict T."/>
            <person name="Patil S."/>
            <person name="Pu L.-L."/>
            <person name="Saada N."/>
            <person name="Tang L."/>
            <person name="Weissenberger G."/>
            <person name="Zhu Y."/>
            <person name="Hemphill L."/>
            <person name="Shang Y."/>
            <person name="Youmans B."/>
            <person name="Ayvaz T."/>
            <person name="Ross M."/>
            <person name="Santibanez J."/>
            <person name="Aqrawi P."/>
            <person name="Gross S."/>
            <person name="Joshi V."/>
            <person name="Fowler G."/>
            <person name="Nazareth L."/>
            <person name="Reid J."/>
            <person name="Worley K."/>
            <person name="Petrosino J."/>
            <person name="Highlander S."/>
            <person name="Gibbs R."/>
        </authorList>
    </citation>
    <scope>NUCLEOTIDE SEQUENCE [LARGE SCALE GENOMIC DNA]</scope>
    <source>
        <strain evidence="3 4">DSM 2778</strain>
    </source>
</reference>
<dbReference type="HOGENOM" id="CLU_813523_0_0_9"/>
<protein>
    <recommendedName>
        <fullName evidence="5">Tetratricopeptide repeat protein</fullName>
    </recommendedName>
</protein>
<accession>F5RJC1</accession>
<evidence type="ECO:0008006" key="5">
    <source>
        <dbReference type="Google" id="ProtNLM"/>
    </source>
</evidence>
<dbReference type="InterPro" id="IPR011990">
    <property type="entry name" value="TPR-like_helical_dom_sf"/>
</dbReference>
<name>F5RJC1_9FIRM</name>